<evidence type="ECO:0000256" key="1">
    <source>
        <dbReference type="ARBA" id="ARBA00005589"/>
    </source>
</evidence>
<feature type="region of interest" description="Disordered" evidence="5">
    <location>
        <begin position="37"/>
        <end position="80"/>
    </location>
</feature>
<protein>
    <recommendedName>
        <fullName evidence="4">Small ribosomal subunit protein bS18m</fullName>
    </recommendedName>
</protein>
<accession>A0A0C3A8Q4</accession>
<dbReference type="Proteomes" id="UP000054097">
    <property type="component" value="Unassembled WGS sequence"/>
</dbReference>
<evidence type="ECO:0000256" key="2">
    <source>
        <dbReference type="ARBA" id="ARBA00022980"/>
    </source>
</evidence>
<sequence length="188" mass="21277">MLRGCARSASITVTRHTLQPLRRGYADDADLHGLASQLESSSRRPQKPTLPSQLGPSIPQRSSLQGGHQQPPGFVPFETGKAYNPYDFAPENRKRPAYRRFPQGAPPRALAIRQDVFHQLDIDPLDEVLNCGLITSYATQMGRIQRRAESRLTWKSQRKMGKAIRRARAMGLIPAFSQWKESMIRTER</sequence>
<dbReference type="InterPro" id="IPR001648">
    <property type="entry name" value="Ribosomal_bS18"/>
</dbReference>
<keyword evidence="2" id="KW-0689">Ribosomal protein</keyword>
<dbReference type="STRING" id="933852.A0A0C3A8Q4"/>
<keyword evidence="3" id="KW-0687">Ribonucleoprotein</keyword>
<organism evidence="6 7">
    <name type="scientific">Serendipita vermifera MAFF 305830</name>
    <dbReference type="NCBI Taxonomy" id="933852"/>
    <lineage>
        <taxon>Eukaryota</taxon>
        <taxon>Fungi</taxon>
        <taxon>Dikarya</taxon>
        <taxon>Basidiomycota</taxon>
        <taxon>Agaricomycotina</taxon>
        <taxon>Agaricomycetes</taxon>
        <taxon>Sebacinales</taxon>
        <taxon>Serendipitaceae</taxon>
        <taxon>Serendipita</taxon>
    </lineage>
</organism>
<dbReference type="Gene3D" id="4.10.640.10">
    <property type="entry name" value="Ribosomal protein S18"/>
    <property type="match status" value="1"/>
</dbReference>
<reference evidence="6 7" key="1">
    <citation type="submission" date="2014-04" db="EMBL/GenBank/DDBJ databases">
        <authorList>
            <consortium name="DOE Joint Genome Institute"/>
            <person name="Kuo A."/>
            <person name="Zuccaro A."/>
            <person name="Kohler A."/>
            <person name="Nagy L.G."/>
            <person name="Floudas D."/>
            <person name="Copeland A."/>
            <person name="Barry K.W."/>
            <person name="Cichocki N."/>
            <person name="Veneault-Fourrey C."/>
            <person name="LaButti K."/>
            <person name="Lindquist E.A."/>
            <person name="Lipzen A."/>
            <person name="Lundell T."/>
            <person name="Morin E."/>
            <person name="Murat C."/>
            <person name="Sun H."/>
            <person name="Tunlid A."/>
            <person name="Henrissat B."/>
            <person name="Grigoriev I.V."/>
            <person name="Hibbett D.S."/>
            <person name="Martin F."/>
            <person name="Nordberg H.P."/>
            <person name="Cantor M.N."/>
            <person name="Hua S.X."/>
        </authorList>
    </citation>
    <scope>NUCLEOTIDE SEQUENCE [LARGE SCALE GENOMIC DNA]</scope>
    <source>
        <strain evidence="6 7">MAFF 305830</strain>
    </source>
</reference>
<reference evidence="7" key="2">
    <citation type="submission" date="2015-01" db="EMBL/GenBank/DDBJ databases">
        <title>Evolutionary Origins and Diversification of the Mycorrhizal Mutualists.</title>
        <authorList>
            <consortium name="DOE Joint Genome Institute"/>
            <consortium name="Mycorrhizal Genomics Consortium"/>
            <person name="Kohler A."/>
            <person name="Kuo A."/>
            <person name="Nagy L.G."/>
            <person name="Floudas D."/>
            <person name="Copeland A."/>
            <person name="Barry K.W."/>
            <person name="Cichocki N."/>
            <person name="Veneault-Fourrey C."/>
            <person name="LaButti K."/>
            <person name="Lindquist E.A."/>
            <person name="Lipzen A."/>
            <person name="Lundell T."/>
            <person name="Morin E."/>
            <person name="Murat C."/>
            <person name="Riley R."/>
            <person name="Ohm R."/>
            <person name="Sun H."/>
            <person name="Tunlid A."/>
            <person name="Henrissat B."/>
            <person name="Grigoriev I.V."/>
            <person name="Hibbett D.S."/>
            <person name="Martin F."/>
        </authorList>
    </citation>
    <scope>NUCLEOTIDE SEQUENCE [LARGE SCALE GENOMIC DNA]</scope>
    <source>
        <strain evidence="7">MAFF 305830</strain>
    </source>
</reference>
<keyword evidence="7" id="KW-1185">Reference proteome</keyword>
<dbReference type="GO" id="GO:0003735">
    <property type="term" value="F:structural constituent of ribosome"/>
    <property type="evidence" value="ECO:0007669"/>
    <property type="project" value="InterPro"/>
</dbReference>
<dbReference type="InterPro" id="IPR036870">
    <property type="entry name" value="Ribosomal_bS18_sf"/>
</dbReference>
<evidence type="ECO:0000313" key="6">
    <source>
        <dbReference type="EMBL" id="KIM21020.1"/>
    </source>
</evidence>
<evidence type="ECO:0000313" key="7">
    <source>
        <dbReference type="Proteomes" id="UP000054097"/>
    </source>
</evidence>
<dbReference type="GO" id="GO:0032543">
    <property type="term" value="P:mitochondrial translation"/>
    <property type="evidence" value="ECO:0007669"/>
    <property type="project" value="TreeGrafter"/>
</dbReference>
<dbReference type="OrthoDB" id="21463at2759"/>
<dbReference type="HOGENOM" id="CLU_110814_1_0_1"/>
<dbReference type="AlphaFoldDB" id="A0A0C3A8Q4"/>
<dbReference type="SUPFAM" id="SSF46911">
    <property type="entry name" value="Ribosomal protein S18"/>
    <property type="match status" value="1"/>
</dbReference>
<gene>
    <name evidence="6" type="ORF">M408DRAFT_117045</name>
</gene>
<proteinExistence type="inferred from homology"/>
<dbReference type="EMBL" id="KN824396">
    <property type="protein sequence ID" value="KIM21020.1"/>
    <property type="molecule type" value="Genomic_DNA"/>
</dbReference>
<name>A0A0C3A8Q4_SERVB</name>
<dbReference type="PANTHER" id="PTHR13479:SF40">
    <property type="entry name" value="SMALL RIBOSOMAL SUBUNIT PROTEIN BS18M"/>
    <property type="match status" value="1"/>
</dbReference>
<evidence type="ECO:0000256" key="3">
    <source>
        <dbReference type="ARBA" id="ARBA00023274"/>
    </source>
</evidence>
<evidence type="ECO:0000256" key="4">
    <source>
        <dbReference type="ARBA" id="ARBA00035264"/>
    </source>
</evidence>
<evidence type="ECO:0000256" key="5">
    <source>
        <dbReference type="SAM" id="MobiDB-lite"/>
    </source>
</evidence>
<dbReference type="GO" id="GO:0005763">
    <property type="term" value="C:mitochondrial small ribosomal subunit"/>
    <property type="evidence" value="ECO:0007669"/>
    <property type="project" value="TreeGrafter"/>
</dbReference>
<dbReference type="PRINTS" id="PR00974">
    <property type="entry name" value="RIBOSOMALS18"/>
</dbReference>
<comment type="similarity">
    <text evidence="1">Belongs to the bacterial ribosomal protein bS18 family.</text>
</comment>
<dbReference type="PANTHER" id="PTHR13479">
    <property type="entry name" value="30S RIBOSOMAL PROTEIN S18"/>
    <property type="match status" value="1"/>
</dbReference>
<dbReference type="Pfam" id="PF01084">
    <property type="entry name" value="Ribosomal_S18"/>
    <property type="match status" value="1"/>
</dbReference>
<feature type="compositionally biased region" description="Polar residues" evidence="5">
    <location>
        <begin position="49"/>
        <end position="68"/>
    </location>
</feature>
<dbReference type="GO" id="GO:0070181">
    <property type="term" value="F:small ribosomal subunit rRNA binding"/>
    <property type="evidence" value="ECO:0007669"/>
    <property type="project" value="TreeGrafter"/>
</dbReference>